<dbReference type="SUPFAM" id="SSF56436">
    <property type="entry name" value="C-type lectin-like"/>
    <property type="match status" value="1"/>
</dbReference>
<dbReference type="SMART" id="SM00034">
    <property type="entry name" value="CLECT"/>
    <property type="match status" value="1"/>
</dbReference>
<evidence type="ECO:0000313" key="3">
    <source>
        <dbReference type="Proteomes" id="UP000675881"/>
    </source>
</evidence>
<dbReference type="InterPro" id="IPR016187">
    <property type="entry name" value="CTDL_fold"/>
</dbReference>
<sequence>MGFCNKQKLQKNSRQKGGDPSPFIKFHRRDFSHSRKGSGNGDLQLPNESDCRNRIIHASFGGKQYFFSWEYSLTQNLSVNWITARNICRRHCMDTVSIETLEENQFIENRMLLTGTRFTWTSGRKCDFEGCDRPDLQPTHINGWFWSGSGVRLGSRNGRVEGDWSNTGGDGEAQPDNREFRVKGEHEESCIAVMNNFYNDGIVWHDIACYHKKPFVCESSDQLMDYINQRILQEDVFSPRASLSNNDYKPLVQDKFHLGKEIHDALESVGPNTELRRLEGNFVYETLTKIQRAHRLSPRPIMGAYEETWSQGFEGIKKVGLLLYNFLQCQQWVETSFRSNKIQGLLHPMSDSLKRDSDSVKAILEVAKVERPLNNAIKRIKFQKRKFSEDEPLPKRTNNRKEERPKGLRSNFQATGRPP</sequence>
<feature type="region of interest" description="Disordered" evidence="1">
    <location>
        <begin position="1"/>
        <end position="23"/>
    </location>
</feature>
<reference evidence="2" key="1">
    <citation type="submission" date="2021-02" db="EMBL/GenBank/DDBJ databases">
        <authorList>
            <person name="Bekaert M."/>
        </authorList>
    </citation>
    <scope>NUCLEOTIDE SEQUENCE</scope>
    <source>
        <strain evidence="2">IoA-00</strain>
    </source>
</reference>
<dbReference type="AlphaFoldDB" id="A0A7R8CTM5"/>
<dbReference type="EMBL" id="HG994583">
    <property type="protein sequence ID" value="CAF2927204.1"/>
    <property type="molecule type" value="Genomic_DNA"/>
</dbReference>
<protein>
    <submittedName>
        <fullName evidence="2">(salmon louse) hypothetical protein</fullName>
    </submittedName>
</protein>
<dbReference type="Proteomes" id="UP000675881">
    <property type="component" value="Chromosome 4"/>
</dbReference>
<dbReference type="InterPro" id="IPR001304">
    <property type="entry name" value="C-type_lectin-like"/>
</dbReference>
<dbReference type="PROSITE" id="PS50041">
    <property type="entry name" value="C_TYPE_LECTIN_2"/>
    <property type="match status" value="1"/>
</dbReference>
<dbReference type="InterPro" id="IPR018378">
    <property type="entry name" value="C-type_lectin_CS"/>
</dbReference>
<dbReference type="CDD" id="cd00037">
    <property type="entry name" value="CLECT"/>
    <property type="match status" value="1"/>
</dbReference>
<dbReference type="Gene3D" id="3.10.100.10">
    <property type="entry name" value="Mannose-Binding Protein A, subunit A"/>
    <property type="match status" value="1"/>
</dbReference>
<dbReference type="InterPro" id="IPR016186">
    <property type="entry name" value="C-type_lectin-like/link_sf"/>
</dbReference>
<organism evidence="2 3">
    <name type="scientific">Lepeophtheirus salmonis</name>
    <name type="common">Salmon louse</name>
    <name type="synonym">Caligus salmonis</name>
    <dbReference type="NCBI Taxonomy" id="72036"/>
    <lineage>
        <taxon>Eukaryota</taxon>
        <taxon>Metazoa</taxon>
        <taxon>Ecdysozoa</taxon>
        <taxon>Arthropoda</taxon>
        <taxon>Crustacea</taxon>
        <taxon>Multicrustacea</taxon>
        <taxon>Hexanauplia</taxon>
        <taxon>Copepoda</taxon>
        <taxon>Siphonostomatoida</taxon>
        <taxon>Caligidae</taxon>
        <taxon>Lepeophtheirus</taxon>
    </lineage>
</organism>
<gene>
    <name evidence="2" type="ORF">LSAA_8720</name>
</gene>
<feature type="compositionally biased region" description="Basic and acidic residues" evidence="1">
    <location>
        <begin position="388"/>
        <end position="406"/>
    </location>
</feature>
<feature type="region of interest" description="Disordered" evidence="1">
    <location>
        <begin position="388"/>
        <end position="419"/>
    </location>
</feature>
<dbReference type="PANTHER" id="PTHR21407:SF1">
    <property type="entry name" value="RE43931P"/>
    <property type="match status" value="1"/>
</dbReference>
<dbReference type="PANTHER" id="PTHR21407">
    <property type="entry name" value="RE43931P-RELATED"/>
    <property type="match status" value="1"/>
</dbReference>
<dbReference type="PROSITE" id="PS00615">
    <property type="entry name" value="C_TYPE_LECTIN_1"/>
    <property type="match status" value="1"/>
</dbReference>
<keyword evidence="3" id="KW-1185">Reference proteome</keyword>
<accession>A0A7R8CTM5</accession>
<evidence type="ECO:0000313" key="2">
    <source>
        <dbReference type="EMBL" id="CAF2927204.1"/>
    </source>
</evidence>
<dbReference type="OrthoDB" id="8950604at2759"/>
<name>A0A7R8CTM5_LEPSM</name>
<evidence type="ECO:0000256" key="1">
    <source>
        <dbReference type="SAM" id="MobiDB-lite"/>
    </source>
</evidence>
<proteinExistence type="predicted"/>
<feature type="compositionally biased region" description="Polar residues" evidence="1">
    <location>
        <begin position="410"/>
        <end position="419"/>
    </location>
</feature>